<reference evidence="2" key="1">
    <citation type="submission" date="2021-01" db="EMBL/GenBank/DDBJ databases">
        <authorList>
            <person name="Corre E."/>
            <person name="Pelletier E."/>
            <person name="Niang G."/>
            <person name="Scheremetjew M."/>
            <person name="Finn R."/>
            <person name="Kale V."/>
            <person name="Holt S."/>
            <person name="Cochrane G."/>
            <person name="Meng A."/>
            <person name="Brown T."/>
            <person name="Cohen L."/>
        </authorList>
    </citation>
    <scope>NUCLEOTIDE SEQUENCE</scope>
    <source>
        <strain evidence="2">CCMP127</strain>
    </source>
</reference>
<dbReference type="InterPro" id="IPR036956">
    <property type="entry name" value="Impact_N_sf"/>
</dbReference>
<dbReference type="InterPro" id="IPR005123">
    <property type="entry name" value="Oxoglu/Fe-dep_dioxygenase_dom"/>
</dbReference>
<dbReference type="InterPro" id="IPR032854">
    <property type="entry name" value="ALKBH3"/>
</dbReference>
<gene>
    <name evidence="2" type="ORF">ACOF00016_LOCUS12167</name>
</gene>
<proteinExistence type="predicted"/>
<dbReference type="GO" id="GO:0006307">
    <property type="term" value="P:DNA alkylation repair"/>
    <property type="evidence" value="ECO:0007669"/>
    <property type="project" value="InterPro"/>
</dbReference>
<dbReference type="GO" id="GO:0051213">
    <property type="term" value="F:dioxygenase activity"/>
    <property type="evidence" value="ECO:0007669"/>
    <property type="project" value="InterPro"/>
</dbReference>
<sequence length="452" mass="50386">MSAEIEVADSRFLGFCAAISSAKDAKALQNECKVAHPSAAHVALAWVLTDGTTTTGFDEDGEPPESTGPSLVQELQAADWNNDNDNLGMAVVIVRYFGERLLGVTCGRLSQCYASIARLTLHRHIQGDKLPLEQEFMDPTLENIYGLAGGDSELILNVVDDPQNELLYGVKEELNFDGFLGAKEEVLPRLQNMQGTVKDDVIPAYRYPGNYTGEEWKTFSWSPKSTLIKEAVEQALRPLWNQTMNHCVANYYRNGDDFIAHHSDKDLDLNREGVIVSVSLGEGRIMELRRRAEPKDTTRVLLPHGSMLVLGPKTNEKWTHSILKKKDSTMPRISLTTRDCKTFMDMKTKRLFGQGTENKTLESLRLSQLVDNTLFVGAISLLCAATVGSKKWNHHPHADNLIDSTSLLLVGGLFTGGFLSFQKLRAMYYKRRDEKSAREFFSKKSAGGTKYS</sequence>
<accession>A0A7S3L7Z8</accession>
<name>A0A7S3L7Z8_9STRA</name>
<dbReference type="Gene3D" id="2.60.120.590">
    <property type="entry name" value="Alpha-ketoglutarate-dependent dioxygenase AlkB-like"/>
    <property type="match status" value="1"/>
</dbReference>
<dbReference type="InterPro" id="IPR020568">
    <property type="entry name" value="Ribosomal_Su5_D2-typ_SF"/>
</dbReference>
<dbReference type="SUPFAM" id="SSF54211">
    <property type="entry name" value="Ribosomal protein S5 domain 2-like"/>
    <property type="match status" value="1"/>
</dbReference>
<dbReference type="Gene3D" id="3.30.230.30">
    <property type="entry name" value="Impact, N-terminal domain"/>
    <property type="match status" value="1"/>
</dbReference>
<dbReference type="InterPro" id="IPR001498">
    <property type="entry name" value="Impact_N"/>
</dbReference>
<protein>
    <recommendedName>
        <fullName evidence="1">Fe2OG dioxygenase domain-containing protein</fullName>
    </recommendedName>
</protein>
<dbReference type="InterPro" id="IPR027450">
    <property type="entry name" value="AlkB-like"/>
</dbReference>
<dbReference type="PANTHER" id="PTHR31212:SF4">
    <property type="entry name" value="ALPHA-KETOGLUTARATE-DEPENDENT DIOXYGENASE ALKB HOMOLOG 3"/>
    <property type="match status" value="1"/>
</dbReference>
<dbReference type="SUPFAM" id="SSF51197">
    <property type="entry name" value="Clavaminate synthase-like"/>
    <property type="match status" value="1"/>
</dbReference>
<organism evidence="2">
    <name type="scientific">Amphora coffeiformis</name>
    <dbReference type="NCBI Taxonomy" id="265554"/>
    <lineage>
        <taxon>Eukaryota</taxon>
        <taxon>Sar</taxon>
        <taxon>Stramenopiles</taxon>
        <taxon>Ochrophyta</taxon>
        <taxon>Bacillariophyta</taxon>
        <taxon>Bacillariophyceae</taxon>
        <taxon>Bacillariophycidae</taxon>
        <taxon>Thalassiophysales</taxon>
        <taxon>Catenulaceae</taxon>
        <taxon>Amphora</taxon>
    </lineage>
</organism>
<feature type="domain" description="Fe2OG dioxygenase" evidence="1">
    <location>
        <begin position="243"/>
        <end position="341"/>
    </location>
</feature>
<dbReference type="PANTHER" id="PTHR31212">
    <property type="entry name" value="ALPHA-KETOGLUTARATE-DEPENDENT DIOXYGENASE ALKB HOMOLOG 3"/>
    <property type="match status" value="1"/>
</dbReference>
<dbReference type="AlphaFoldDB" id="A0A7S3L7Z8"/>
<dbReference type="InterPro" id="IPR037151">
    <property type="entry name" value="AlkB-like_sf"/>
</dbReference>
<dbReference type="EMBL" id="HBIM01015398">
    <property type="protein sequence ID" value="CAE0415009.1"/>
    <property type="molecule type" value="Transcribed_RNA"/>
</dbReference>
<evidence type="ECO:0000313" key="2">
    <source>
        <dbReference type="EMBL" id="CAE0415009.1"/>
    </source>
</evidence>
<dbReference type="Pfam" id="PF01205">
    <property type="entry name" value="Impact_N"/>
    <property type="match status" value="1"/>
</dbReference>
<evidence type="ECO:0000259" key="1">
    <source>
        <dbReference type="PROSITE" id="PS51471"/>
    </source>
</evidence>
<dbReference type="Pfam" id="PF13532">
    <property type="entry name" value="2OG-FeII_Oxy_2"/>
    <property type="match status" value="1"/>
</dbReference>
<dbReference type="PROSITE" id="PS51471">
    <property type="entry name" value="FE2OG_OXY"/>
    <property type="match status" value="1"/>
</dbReference>